<organism evidence="8 9">
    <name type="scientific">Curvularia kusanoi</name>
    <name type="common">Cochliobolus kusanoi</name>
    <dbReference type="NCBI Taxonomy" id="90978"/>
    <lineage>
        <taxon>Eukaryota</taxon>
        <taxon>Fungi</taxon>
        <taxon>Dikarya</taxon>
        <taxon>Ascomycota</taxon>
        <taxon>Pezizomycotina</taxon>
        <taxon>Dothideomycetes</taxon>
        <taxon>Pleosporomycetidae</taxon>
        <taxon>Pleosporales</taxon>
        <taxon>Pleosporineae</taxon>
        <taxon>Pleosporaceae</taxon>
        <taxon>Curvularia</taxon>
    </lineage>
</organism>
<feature type="domain" description="Carrier" evidence="7">
    <location>
        <begin position="1444"/>
        <end position="1521"/>
    </location>
</feature>
<dbReference type="Gene3D" id="3.30.559.30">
    <property type="entry name" value="Nonribosomal peptide synthetase, condensation domain"/>
    <property type="match status" value="6"/>
</dbReference>
<dbReference type="SMART" id="SM00823">
    <property type="entry name" value="PKS_PP"/>
    <property type="match status" value="5"/>
</dbReference>
<evidence type="ECO:0000256" key="3">
    <source>
        <dbReference type="ARBA" id="ARBA00022553"/>
    </source>
</evidence>
<dbReference type="SUPFAM" id="SSF56801">
    <property type="entry name" value="Acetyl-CoA synthetase-like"/>
    <property type="match status" value="4"/>
</dbReference>
<dbReference type="InterPro" id="IPR036736">
    <property type="entry name" value="ACP-like_sf"/>
</dbReference>
<dbReference type="PANTHER" id="PTHR45527">
    <property type="entry name" value="NONRIBOSOMAL PEPTIDE SYNTHETASE"/>
    <property type="match status" value="1"/>
</dbReference>
<evidence type="ECO:0000259" key="7">
    <source>
        <dbReference type="PROSITE" id="PS50075"/>
    </source>
</evidence>
<dbReference type="SUPFAM" id="SSF52777">
    <property type="entry name" value="CoA-dependent acyltransferases"/>
    <property type="match status" value="12"/>
</dbReference>
<feature type="domain" description="Carrier" evidence="7">
    <location>
        <begin position="4109"/>
        <end position="4185"/>
    </location>
</feature>
<dbReference type="Proteomes" id="UP000801428">
    <property type="component" value="Unassembled WGS sequence"/>
</dbReference>
<dbReference type="Pfam" id="PF00501">
    <property type="entry name" value="AMP-binding"/>
    <property type="match status" value="5"/>
</dbReference>
<dbReference type="GO" id="GO:0016874">
    <property type="term" value="F:ligase activity"/>
    <property type="evidence" value="ECO:0007669"/>
    <property type="project" value="UniProtKB-KW"/>
</dbReference>
<dbReference type="InterPro" id="IPR020806">
    <property type="entry name" value="PKS_PP-bd"/>
</dbReference>
<dbReference type="PANTHER" id="PTHR45527:SF1">
    <property type="entry name" value="FATTY ACID SYNTHASE"/>
    <property type="match status" value="1"/>
</dbReference>
<dbReference type="Pfam" id="PF00550">
    <property type="entry name" value="PP-binding"/>
    <property type="match status" value="6"/>
</dbReference>
<dbReference type="InterPro" id="IPR000873">
    <property type="entry name" value="AMP-dep_synth/lig_dom"/>
</dbReference>
<dbReference type="CDD" id="cd05918">
    <property type="entry name" value="A_NRPS_SidN3_like"/>
    <property type="match status" value="3"/>
</dbReference>
<dbReference type="InterPro" id="IPR023213">
    <property type="entry name" value="CAT-like_dom_sf"/>
</dbReference>
<accession>A0A9P4T8V1</accession>
<dbReference type="SMART" id="SM01294">
    <property type="entry name" value="PKS_PP_betabranch"/>
    <property type="match status" value="1"/>
</dbReference>
<proteinExistence type="inferred from homology"/>
<evidence type="ECO:0000256" key="6">
    <source>
        <dbReference type="SAM" id="MobiDB-lite"/>
    </source>
</evidence>
<name>A0A9P4T8V1_CURKU</name>
<reference evidence="8" key="1">
    <citation type="submission" date="2019-04" db="EMBL/GenBank/DDBJ databases">
        <title>Sequencing of skin fungus with MAO and IRED activity.</title>
        <authorList>
            <person name="Marsaioli A.J."/>
            <person name="Bonatto J.M.C."/>
            <person name="Reis Junior O."/>
        </authorList>
    </citation>
    <scope>NUCLEOTIDE SEQUENCE</scope>
    <source>
        <strain evidence="8">30M1</strain>
    </source>
</reference>
<evidence type="ECO:0000256" key="5">
    <source>
        <dbReference type="ARBA" id="ARBA00029454"/>
    </source>
</evidence>
<feature type="region of interest" description="Disordered" evidence="6">
    <location>
        <begin position="4965"/>
        <end position="4985"/>
    </location>
</feature>
<comment type="caution">
    <text evidence="8">The sequence shown here is derived from an EMBL/GenBank/DDBJ whole genome shotgun (WGS) entry which is preliminary data.</text>
</comment>
<dbReference type="GO" id="GO:0010106">
    <property type="term" value="P:cellular response to iron ion starvation"/>
    <property type="evidence" value="ECO:0007669"/>
    <property type="project" value="UniProtKB-ARBA"/>
</dbReference>
<comment type="pathway">
    <text evidence="1">Siderophore biosynthesis.</text>
</comment>
<dbReference type="SUPFAM" id="SSF47336">
    <property type="entry name" value="ACP-like"/>
    <property type="match status" value="6"/>
</dbReference>
<dbReference type="OrthoDB" id="416786at2759"/>
<dbReference type="FunFam" id="3.30.300.30:FF:000015">
    <property type="entry name" value="Nonribosomal peptide synthase SidD"/>
    <property type="match status" value="1"/>
</dbReference>
<dbReference type="FunFam" id="3.40.50.12780:FF:000024">
    <property type="entry name" value="Nonribosomal siderophore peptide synthase SidC"/>
    <property type="match status" value="2"/>
</dbReference>
<dbReference type="InterPro" id="IPR045851">
    <property type="entry name" value="AMP-bd_C_sf"/>
</dbReference>
<feature type="domain" description="Carrier" evidence="7">
    <location>
        <begin position="2474"/>
        <end position="2550"/>
    </location>
</feature>
<dbReference type="Gene3D" id="1.10.1200.10">
    <property type="entry name" value="ACP-like"/>
    <property type="match status" value="6"/>
</dbReference>
<dbReference type="GO" id="GO:0043041">
    <property type="term" value="P:amino acid activation for nonribosomal peptide biosynthetic process"/>
    <property type="evidence" value="ECO:0007669"/>
    <property type="project" value="TreeGrafter"/>
</dbReference>
<evidence type="ECO:0000256" key="4">
    <source>
        <dbReference type="ARBA" id="ARBA00022598"/>
    </source>
</evidence>
<dbReference type="Gene3D" id="3.40.50.12780">
    <property type="entry name" value="N-terminal domain of ligase-like"/>
    <property type="match status" value="4"/>
</dbReference>
<feature type="domain" description="Carrier" evidence="7">
    <location>
        <begin position="373"/>
        <end position="446"/>
    </location>
</feature>
<evidence type="ECO:0000313" key="9">
    <source>
        <dbReference type="Proteomes" id="UP000801428"/>
    </source>
</evidence>
<protein>
    <submittedName>
        <fullName evidence="8">Nrps</fullName>
    </submittedName>
</protein>
<feature type="region of interest" description="Disordered" evidence="6">
    <location>
        <begin position="5126"/>
        <end position="5155"/>
    </location>
</feature>
<dbReference type="InterPro" id="IPR020845">
    <property type="entry name" value="AMP-binding_CS"/>
</dbReference>
<dbReference type="FunFam" id="3.40.50.980:FF:000001">
    <property type="entry name" value="Non-ribosomal peptide synthetase"/>
    <property type="match status" value="2"/>
</dbReference>
<dbReference type="CDD" id="cd19542">
    <property type="entry name" value="CT_NRPS-like"/>
    <property type="match status" value="1"/>
</dbReference>
<evidence type="ECO:0000313" key="8">
    <source>
        <dbReference type="EMBL" id="KAF2997647.1"/>
    </source>
</evidence>
<keyword evidence="9" id="KW-1185">Reference proteome</keyword>
<dbReference type="Pfam" id="PF00668">
    <property type="entry name" value="Condensation"/>
    <property type="match status" value="6"/>
</dbReference>
<dbReference type="InterPro" id="IPR010071">
    <property type="entry name" value="AA_adenyl_dom"/>
</dbReference>
<keyword evidence="2" id="KW-0596">Phosphopantetheine</keyword>
<comment type="similarity">
    <text evidence="5">Belongs to the NRP synthetase family.</text>
</comment>
<gene>
    <name evidence="8" type="ORF">E8E13_005149</name>
</gene>
<dbReference type="PROSITE" id="PS00012">
    <property type="entry name" value="PHOSPHOPANTETHEINE"/>
    <property type="match status" value="5"/>
</dbReference>
<dbReference type="NCBIfam" id="NF003417">
    <property type="entry name" value="PRK04813.1"/>
    <property type="match status" value="4"/>
</dbReference>
<dbReference type="GO" id="GO:0031169">
    <property type="term" value="P:ferrichrome biosynthetic process"/>
    <property type="evidence" value="ECO:0007669"/>
    <property type="project" value="UniProtKB-ARBA"/>
</dbReference>
<evidence type="ECO:0000256" key="2">
    <source>
        <dbReference type="ARBA" id="ARBA00022450"/>
    </source>
</evidence>
<dbReference type="InterPro" id="IPR006162">
    <property type="entry name" value="Ppantetheine_attach_site"/>
</dbReference>
<keyword evidence="4" id="KW-0436">Ligase</keyword>
<dbReference type="GO" id="GO:0005737">
    <property type="term" value="C:cytoplasm"/>
    <property type="evidence" value="ECO:0007669"/>
    <property type="project" value="TreeGrafter"/>
</dbReference>
<dbReference type="Gene3D" id="3.30.559.10">
    <property type="entry name" value="Chloramphenicol acetyltransferase-like domain"/>
    <property type="match status" value="6"/>
</dbReference>
<dbReference type="InterPro" id="IPR009081">
    <property type="entry name" value="PP-bd_ACP"/>
</dbReference>
<feature type="compositionally biased region" description="Basic and acidic residues" evidence="6">
    <location>
        <begin position="5141"/>
        <end position="5155"/>
    </location>
</feature>
<feature type="domain" description="Carrier" evidence="7">
    <location>
        <begin position="3556"/>
        <end position="3630"/>
    </location>
</feature>
<dbReference type="EMBL" id="SWKU01000022">
    <property type="protein sequence ID" value="KAF2997647.1"/>
    <property type="molecule type" value="Genomic_DNA"/>
</dbReference>
<dbReference type="FunFam" id="3.30.300.30:FF:000033">
    <property type="entry name" value="Nonribosomal siderophore peptide synthase SidC"/>
    <property type="match status" value="2"/>
</dbReference>
<keyword evidence="3" id="KW-0597">Phosphoprotein</keyword>
<dbReference type="PROSITE" id="PS00455">
    <property type="entry name" value="AMP_BINDING"/>
    <property type="match status" value="1"/>
</dbReference>
<dbReference type="InterPro" id="IPR042099">
    <property type="entry name" value="ANL_N_sf"/>
</dbReference>
<dbReference type="PROSITE" id="PS50075">
    <property type="entry name" value="CARRIER"/>
    <property type="match status" value="6"/>
</dbReference>
<feature type="domain" description="Carrier" evidence="7">
    <location>
        <begin position="4666"/>
        <end position="4742"/>
    </location>
</feature>
<evidence type="ECO:0000256" key="1">
    <source>
        <dbReference type="ARBA" id="ARBA00004924"/>
    </source>
</evidence>
<sequence length="5253" mass="581305">MPQSVKTTELAYVLYTSGSTGLPKAVSVSHNAVTQSLLAHHNHIPEFARFLQFAAPTFDVSIFEIFFPWFRGRTLVGCLRERMLDDLPSTINTLEVDAAELTPTVVGNLLQGRSSVPGLRLLLTIGEMLTQHVVTEYGGSSDKSGILWAMYGPTEAAIHCTLQADFSVSSSINNIGYPLETVSAFVLDMATGDRGKSGITILQWGEEGELALGGHQIADEYLKRPELTAASFVDHPQFGRLYRTGDRARFRPDGTIECLGRMAAGQVKLRGQRIELGEVEQIIMKVEGCRLAVAIIIDDTLVAFCAIGARTITREEVLNVCKQWLPTFMIPSDILIVKSVPQLPSGKIDKRSLEKAYSESFQHGKDISEHSLQPHEQAALTIFRLTQDCLRRQLSLETDLAAVGLDSLQAIRIASRLRVEGYNLSAVDVLASQTLYDLITACKDTVKPSGTPQATETLPKFDIDSLCPDLATQGSRIEFVSPCTPLQEAMLAETMSRPGAYCNWVELQLCVTRTYDEIVAAFSCLARENSILRSGFHIPPHDNGIFVQIAWKDLEETQIRKVSNFEKAYTLDNAQAFLHPLQVSVQDDTDRQRVLVQLHHALYDGWSFDLLLSDLDKLLRLQGPTPRPQFRDVSQYYVRRSSTSDVEDDAKYWSGLLQDYIPTTLVNYNGRTVVGAGVQSLRGQSSVSLDLLTERARELAINPQVFFQTAIGYILSLYTGSSDVVFGNVTSGRTVPVTGIEDIIGPCIASLPCRLDFGTISTACEALRKVQRLNRDGLRHCALPLRDIARAANVQPGTRLFDTLFVWQQTSTPSISHPTAVKIVDSADDLEFKLTLEFEPSQGSILSRATFDSSVIPESQIRYLFQQIDDIVLKFLSDDSCMMVNLAQSFTTSSLSIANPDWQRAPDDMCLSHAVEKWAMISPEKEAIIFGHVSDGSMKVRDTVTYMDLNKRANQLAHFLSEHGVGPDHLVCIMMEKSVDLYVAILAVLKLGAGYLPLVPDTPVERVKTILQDAQVALCVSDSLSLEPLQKAYHGTVVDLGSTNLSSCSETNLGTAYNGSHIAYAVFTSGSTGTPKGVLVTQQNLMSNLRFLSDLYPSSPHSRMLQSCSQAFDVSVFEIFYAWHIGIALCTATKEDMFRDFEASINALGATHLSLTPTVAALVNPDNVPRVTFLVTAGEALTERVRRQWAGRGLYQGYGPSETTNICTVRSSVTMDDMINNIGPPFENTSAFVLDPDSTTILPRGAVGELCFGGEQVFRGYLNRPELNATKLIEIAPYGLIYRSGDMGRMLPDDCILSTGRSDDQVKIRGQRVELGEITSIVLDDLDVVDCATVLLSSTSGARILVTFWVPHGYESEHFTTIDPSHSRATFLRIQGSLSRQLPVYMVPSYLIPISQMPMTAQAKIDKRLLQATFTGLGDVLIAGYAPVHVDVQGNGNALDSSPSSSSAWERNVANVLADVLEINLDQIRSTSSFFNLGLDSVSAIRFCHRLRQLNIADFAVAEVLQNPTITYLNAVRVNKAASSNKTKRSLSQLQEIFTEEQKSSIITNFTSSGFEVERIAPCTPLQEAMLSSSASVGSAYSNTMFFDIKGDIDRLQASWRLAQSRHEILRTCFVPSDHPSFAYTQVVLKGAELQWAQIDSLQDVQCHMDTVLGGLLESRKPPLHLAVCLGESRTKLVFSCHHALYDGIAITSLLQEIEQAYVGRPLPPVVTFDRYLQYMVSQDLVEADKFWLDRLANFEPTYFPDLTGTIHRNPVEVRSTRHNLQSPLSVVRGNSQRLSASVLSLIQAAWVKLLHCYTGEQDICFGNVVSGRSLPEEGLDRLVAPCFNTIPIRAKFDFSKSNSDLVQDLHRFNVESFAHQLTPLRRIQSKSLEDRGRLFDTLVILQQSSEPLNKDIWSLEKDTGTMDLPVVCEIQQNERDDSLVLTLHYNTHLMSDEDARIVAQMFDNQVSNITHHPDQAANDEGQLPQTLKAVSNMSFQHLPADSCLLHKAFEGNASSLGPDALALDFLHADGTHTKWSYEALDKIANCIAHRLLRHEIAVEDIVPVHITKSPMFYASILGILKSGAAFAPVHPNLPEALILDVSDLQDMETLDRETCKTVHIENLTATNLAYCLYTSGSTGVPKAVSVEHQAPIQTIESSRSLVPWTSSSRLLQYAAVTFDMCYYDCFMAWSFGFTLCAAEQPTMFDNLSHVINSLDVTLLDLTPSVAACLSRAEVPRVQWLYCIGEAMSSDVAKDWDGACVNSYGPTEAAFCTTMFPVSQDVKTSVIGRPYPSTSFAVFSPQGQDPLPLLSVGELYIGGAQLARGYLGRPELTEERFVTRCGQRFYKSGDLVRMLSDGNLEFIGRTDDQVKIRGLRVELGEINQVIQSCDVRIQAVATQILKKDVDAKKQLVSFIALERSLSTDEVSELQHQVKQAAKEQLPAYMVPQFYITVDQIPKSMAGKIDKKALARIFETRSSIDTLSNGVEPDHNWTDLERHIRDVLSRLSNTPLEDILPDMSIYQLGLDSISAVQIASALRTQDYDISASDIMRFNTCIDLAEHLTKQSPSIELREEQFDFEAFDDKHRMYVLEGCGLGSEAVEAIRPCTPLQQSMVSQFIAKDGDLYYNYIRLELSRNGTDLARLMAAWEKTMMRHPMLRTGFAQIQDEQFSFAMIRHATGSVQLPWSERFDDEPQLTEKHLAQLRLQALKKLYNPIWNLQVVTTGEQIFLDLSIFHALFDAHSLQLIFGDVIAIYNDQPLGGATSIDITLNDILRRAEARDEEEENFWSNLGKRVVPSRFPNMAPLRYDPIPPTIAIKISSMSARKIDEGCRASNITTQAAGIASWSTVLSAYTGEPTVTLGVVLSGRTSDETRDAVFPCINTVPFVFTVKENKAEVLQSVMELNARLHQYQLTPLRDSQKLMGVPHESLFDSLFAFQKISGGGQQNTLWSTVDEKATTEYPVSLELELKGESLEYRLTYLPHIIPPEQAGIILEQLDYLMGYYLDRSDVQSSKSLRDEMIYSVIPPKEPTLPSETRLLHEFVEFTAEKYPDRAALEFVTSIHGTGLTKRTWSYHELDTEGNRIAHLLSSYNVQQGGLVGVCFDKCPEASIAILGILKAGCAFVAIDPGAPSARQAFIVEDANIQVVLTMSTQSVKFKKTVKVPVLDLDEVDVSGFSTSRISLENAIDPQDRSYCLYTSGTTGTPKGCELTHDNAVQALLAFQRLFAGHWDASSRWLQFASFHFDVSVLEQYWSWSVGICVVSAPRDLIFEDLANSINSLNITHIDLTPSLAQLLHPDEVPSLCKGVFITGGESLKQEILDVWGPKGVIYNGYGPTEATIGCTMYPRVPANGKPSNIGPQFDNVGAYVLKPDSDIPVLRGGVGELCVSGKLVGKGYLNRPDLTRQRFPHLDRFNDRVYRTGDLVRALHNGTFDFLGRADDQVKLRGQRLEIGEINSVIRQASRDITDVATLVLKHPKQQKEQLVAFVVIGIKSPREPKVLLVEAPNLASAKELCHDKLPPYMVPTHFVPLASMPLNINNKADGKQLRNIYEALSTTDLQQLSANSTDADDVWSKDEERLRGLLAEVLNVDKKAITKSSSFYELGMDSISVIRVARAIKREGFEQATPAVLMKHATVGRLAKALATSGASTQNHSSILSAQQVISAMQHQYRRSVARSLGVEMQNLEALAPCTPLQQGMIARYLDSEDGVYFNAFKFALNEDIDIPVLRRAWTAVFKDAQILRTAFVRTDDGHVQAVLRNAPLPWAEHAVEIPDRANYLRKLRKDWLAANQAELSKPFEIHLVGLSGHQLLLVHMFHGLYDGNSMVLLFDKLWRVYNGADDKTLKIPTFHEALPYGPLGKTEGAKQFWKNHLARSMHVPLPVLTEEPAKDTVVVTRDLGSLLRYDERRRELNVTAQAIAQACWLHVLQEYVRAPVTAGIVVSGRSLELEHADRIIGPMFNTVPYQHRSEVGDTWAASIARAHDFNTGALPFQHTPLREISKWCKRISNQPLFETLLVYQIAQTDAEQWRSNPVWKMQDDDAVADYPLAIEIKQRGSDRLSLTLVTQSHISSTKTSNELLDHFENALRTALAEPSTMVQTSVDLSAFRSEDGQAEAHVPIDSGDTEGYEWSADSLAIRDEIASLTGVMSTDIKQTTTIFELGLDSIDAIKLSSRLKKRNFNLPVSSIMRGLTIENMIGGLEETELSHKPISTEEDFPHRKGKLLHHIESLGLDMSSIEAVLPPTPLQEAMVAEMKTSKYTRYFNFDVAELAPDTNIERLAAAWRAVVQSVPILRTAFFEVDDPKINDTYAQVIIKQEDMESRVTRQYIDTMEEPEFPAIFEDLRRAAIQSRVLDPPFKVILIETPQNRYQLLSIAHALYDGWSLGQLHDSVHAAYEESFAAPASYEATLADILYESGSEAADFWKAYLAGLRPCLLPCRQLGDAKSGTVYRGEFTSSTELCSISEFAKDNRISIQTLGQTIFAITLASYVGALDITFGCVLSGRDDIERSQMIFPTMNTVAIRTVLHGSRQDLLHYVQDNFNNIKQWQHYPLRKASALAGTQGKLFDSLFIYQKGAEQTVAKKKALYRSVESQSDVEYPLCVEMEIVNGNLVWRCAVKEEVLKSSDAELLLSRLDQVLRNILQSPEAATIDASAQGTSMCGLPIVKLNALESKDSDKHPSTLSDKPISGTITQIRSALASVAQVSEEDIRPDMSIFHIGLDSISAIKVSSILRKQGLTLSVGQMLKAGTVEKMAVIASNQEPTTQDAIDSREVIDHTLRGLSRDEVLSRANIDPANVAQILPLTAGQVYMVAMWINTCGTNFYPEFQYNLSGNISFSTLQSAWQALVSSHPILRTHIIATEQDSLPYVQVVLKDISASLTDTTSFDTTTSTLTIQTLAPTQPWTHLFATRTATGWSLVLKLHHALYDGVSLPLLMASLQTHCNNTTASPTPETHTLSQYISLTTTPSATSARKAFWTRYLSGLPSTQQPPSPAAQPSNTPSSRTEIFVPNLVSSTALSRLARTHGVSTQALFLAVYASLHASAHASDNTTRTSTTTSDDMVLGIYLANRSSHPTISSSAIPTLNILPLRIRSPLTTPLLTRASQIQTDLRDISVGGNASAGLWEIAQWTGVRIDTCVNFLSLPGAGSSSDDGGSDDEGASNDKHIHTRSDKERIHIAPITPWTTTTHPIARTVATTNHHADWTPPPAVSTPSSKRCNEAYLPTLDIEATITKANTLSLGIFAPHSVLPSVEAGQALVDRLKEELGELGELEV</sequence>
<dbReference type="NCBIfam" id="TIGR01733">
    <property type="entry name" value="AA-adenyl-dom"/>
    <property type="match status" value="2"/>
</dbReference>
<dbReference type="InterPro" id="IPR001242">
    <property type="entry name" value="Condensation_dom"/>
</dbReference>
<dbReference type="GO" id="GO:0031177">
    <property type="term" value="F:phosphopantetheine binding"/>
    <property type="evidence" value="ECO:0007669"/>
    <property type="project" value="InterPro"/>
</dbReference>
<dbReference type="Gene3D" id="3.30.300.30">
    <property type="match status" value="4"/>
</dbReference>